<dbReference type="PANTHER" id="PTHR43065">
    <property type="entry name" value="SENSOR HISTIDINE KINASE"/>
    <property type="match status" value="1"/>
</dbReference>
<proteinExistence type="predicted"/>
<dbReference type="InterPro" id="IPR003661">
    <property type="entry name" value="HisK_dim/P_dom"/>
</dbReference>
<name>A0A5D4REI3_9BACI</name>
<dbReference type="RefSeq" id="WP_148973717.1">
    <property type="nucleotide sequence ID" value="NZ_VTER01000003.1"/>
</dbReference>
<dbReference type="Pfam" id="PF08448">
    <property type="entry name" value="PAS_4"/>
    <property type="match status" value="1"/>
</dbReference>
<dbReference type="InterPro" id="IPR005467">
    <property type="entry name" value="His_kinase_dom"/>
</dbReference>
<dbReference type="NCBIfam" id="TIGR00229">
    <property type="entry name" value="sensory_box"/>
    <property type="match status" value="1"/>
</dbReference>
<feature type="transmembrane region" description="Helical" evidence="9">
    <location>
        <begin position="139"/>
        <end position="157"/>
    </location>
</feature>
<dbReference type="SUPFAM" id="SSF47384">
    <property type="entry name" value="Homodimeric domain of signal transducing histidine kinase"/>
    <property type="match status" value="1"/>
</dbReference>
<keyword evidence="7" id="KW-0067">ATP-binding</keyword>
<dbReference type="InterPro" id="IPR003594">
    <property type="entry name" value="HATPase_dom"/>
</dbReference>
<dbReference type="InterPro" id="IPR036890">
    <property type="entry name" value="HATPase_C_sf"/>
</dbReference>
<feature type="domain" description="Histidine kinase" evidence="10">
    <location>
        <begin position="317"/>
        <end position="522"/>
    </location>
</feature>
<keyword evidence="4" id="KW-0808">Transferase</keyword>
<dbReference type="Gene3D" id="3.30.450.20">
    <property type="entry name" value="PAS domain"/>
    <property type="match status" value="1"/>
</dbReference>
<dbReference type="SMART" id="SM00388">
    <property type="entry name" value="HisKA"/>
    <property type="match status" value="1"/>
</dbReference>
<dbReference type="PANTHER" id="PTHR43065:SF10">
    <property type="entry name" value="PEROXIDE STRESS-ACTIVATED HISTIDINE KINASE MAK3"/>
    <property type="match status" value="1"/>
</dbReference>
<dbReference type="PRINTS" id="PR00344">
    <property type="entry name" value="BCTRLSENSOR"/>
</dbReference>
<evidence type="ECO:0000259" key="11">
    <source>
        <dbReference type="PROSITE" id="PS50113"/>
    </source>
</evidence>
<evidence type="ECO:0000313" key="13">
    <source>
        <dbReference type="Proteomes" id="UP000322139"/>
    </source>
</evidence>
<evidence type="ECO:0000256" key="1">
    <source>
        <dbReference type="ARBA" id="ARBA00000085"/>
    </source>
</evidence>
<dbReference type="SMART" id="SM00387">
    <property type="entry name" value="HATPase_c"/>
    <property type="match status" value="1"/>
</dbReference>
<dbReference type="CDD" id="cd00130">
    <property type="entry name" value="PAS"/>
    <property type="match status" value="1"/>
</dbReference>
<dbReference type="InterPro" id="IPR036097">
    <property type="entry name" value="HisK_dim/P_sf"/>
</dbReference>
<evidence type="ECO:0000313" key="12">
    <source>
        <dbReference type="EMBL" id="TYS49873.1"/>
    </source>
</evidence>
<dbReference type="PROSITE" id="PS50113">
    <property type="entry name" value="PAC"/>
    <property type="match status" value="1"/>
</dbReference>
<dbReference type="GO" id="GO:0000155">
    <property type="term" value="F:phosphorelay sensor kinase activity"/>
    <property type="evidence" value="ECO:0007669"/>
    <property type="project" value="InterPro"/>
</dbReference>
<dbReference type="EMBL" id="VTER01000003">
    <property type="protein sequence ID" value="TYS49873.1"/>
    <property type="molecule type" value="Genomic_DNA"/>
</dbReference>
<dbReference type="SUPFAM" id="SSF55785">
    <property type="entry name" value="PYP-like sensor domain (PAS domain)"/>
    <property type="match status" value="1"/>
</dbReference>
<feature type="transmembrane region" description="Helical" evidence="9">
    <location>
        <begin position="38"/>
        <end position="56"/>
    </location>
</feature>
<evidence type="ECO:0000256" key="7">
    <source>
        <dbReference type="ARBA" id="ARBA00022840"/>
    </source>
</evidence>
<dbReference type="InterPro" id="IPR000014">
    <property type="entry name" value="PAS"/>
</dbReference>
<evidence type="ECO:0000256" key="9">
    <source>
        <dbReference type="SAM" id="Phobius"/>
    </source>
</evidence>
<comment type="catalytic activity">
    <reaction evidence="1">
        <text>ATP + protein L-histidine = ADP + protein N-phospho-L-histidine.</text>
        <dbReference type="EC" id="2.7.13.3"/>
    </reaction>
</comment>
<dbReference type="InterPro" id="IPR004358">
    <property type="entry name" value="Sig_transdc_His_kin-like_C"/>
</dbReference>
<dbReference type="Pfam" id="PF00512">
    <property type="entry name" value="HisKA"/>
    <property type="match status" value="1"/>
</dbReference>
<organism evidence="12 13">
    <name type="scientific">Bacillus infantis</name>
    <dbReference type="NCBI Taxonomy" id="324767"/>
    <lineage>
        <taxon>Bacteria</taxon>
        <taxon>Bacillati</taxon>
        <taxon>Bacillota</taxon>
        <taxon>Bacilli</taxon>
        <taxon>Bacillales</taxon>
        <taxon>Bacillaceae</taxon>
        <taxon>Bacillus</taxon>
    </lineage>
</organism>
<dbReference type="Proteomes" id="UP000322139">
    <property type="component" value="Unassembled WGS sequence"/>
</dbReference>
<gene>
    <name evidence="12" type="ORF">FZD51_04720</name>
</gene>
<dbReference type="Gene3D" id="1.10.287.130">
    <property type="match status" value="1"/>
</dbReference>
<dbReference type="Pfam" id="PF02518">
    <property type="entry name" value="HATPase_c"/>
    <property type="match status" value="1"/>
</dbReference>
<dbReference type="EC" id="2.7.13.3" evidence="2"/>
<dbReference type="CDD" id="cd00082">
    <property type="entry name" value="HisKA"/>
    <property type="match status" value="1"/>
</dbReference>
<accession>A0A5D4REI3</accession>
<feature type="transmembrane region" description="Helical" evidence="9">
    <location>
        <begin position="114"/>
        <end position="133"/>
    </location>
</feature>
<keyword evidence="5" id="KW-0547">Nucleotide-binding</keyword>
<dbReference type="SUPFAM" id="SSF55874">
    <property type="entry name" value="ATPase domain of HSP90 chaperone/DNA topoisomerase II/histidine kinase"/>
    <property type="match status" value="1"/>
</dbReference>
<evidence type="ECO:0000256" key="4">
    <source>
        <dbReference type="ARBA" id="ARBA00022679"/>
    </source>
</evidence>
<dbReference type="InterPro" id="IPR000700">
    <property type="entry name" value="PAS-assoc_C"/>
</dbReference>
<dbReference type="AlphaFoldDB" id="A0A5D4REI3"/>
<dbReference type="InterPro" id="IPR035965">
    <property type="entry name" value="PAS-like_dom_sf"/>
</dbReference>
<dbReference type="PROSITE" id="PS50109">
    <property type="entry name" value="HIS_KIN"/>
    <property type="match status" value="1"/>
</dbReference>
<evidence type="ECO:0000256" key="6">
    <source>
        <dbReference type="ARBA" id="ARBA00022777"/>
    </source>
</evidence>
<dbReference type="InterPro" id="IPR013656">
    <property type="entry name" value="PAS_4"/>
</dbReference>
<feature type="domain" description="PAC" evidence="11">
    <location>
        <begin position="252"/>
        <end position="304"/>
    </location>
</feature>
<evidence type="ECO:0000256" key="8">
    <source>
        <dbReference type="ARBA" id="ARBA00023012"/>
    </source>
</evidence>
<evidence type="ECO:0000259" key="10">
    <source>
        <dbReference type="PROSITE" id="PS50109"/>
    </source>
</evidence>
<dbReference type="Gene3D" id="3.30.565.10">
    <property type="entry name" value="Histidine kinase-like ATPase, C-terminal domain"/>
    <property type="match status" value="1"/>
</dbReference>
<reference evidence="12 13" key="1">
    <citation type="submission" date="2019-08" db="EMBL/GenBank/DDBJ databases">
        <title>Bacillus genomes from the desert of Cuatro Cienegas, Coahuila.</title>
        <authorList>
            <person name="Olmedo-Alvarez G."/>
        </authorList>
    </citation>
    <scope>NUCLEOTIDE SEQUENCE [LARGE SCALE GENOMIC DNA]</scope>
    <source>
        <strain evidence="12 13">CH446_14T</strain>
    </source>
</reference>
<comment type="caution">
    <text evidence="12">The sequence shown here is derived from an EMBL/GenBank/DDBJ whole genome shotgun (WGS) entry which is preliminary data.</text>
</comment>
<evidence type="ECO:0000256" key="2">
    <source>
        <dbReference type="ARBA" id="ARBA00012438"/>
    </source>
</evidence>
<keyword evidence="9" id="KW-1133">Transmembrane helix</keyword>
<dbReference type="GO" id="GO:0005524">
    <property type="term" value="F:ATP binding"/>
    <property type="evidence" value="ECO:0007669"/>
    <property type="project" value="UniProtKB-KW"/>
</dbReference>
<keyword evidence="8" id="KW-0902">Two-component regulatory system</keyword>
<keyword evidence="3" id="KW-0597">Phosphoprotein</keyword>
<keyword evidence="6" id="KW-0418">Kinase</keyword>
<keyword evidence="9" id="KW-0812">Transmembrane</keyword>
<evidence type="ECO:0000256" key="5">
    <source>
        <dbReference type="ARBA" id="ARBA00022741"/>
    </source>
</evidence>
<protein>
    <recommendedName>
        <fullName evidence="2">histidine kinase</fullName>
        <ecNumber evidence="2">2.7.13.3</ecNumber>
    </recommendedName>
</protein>
<feature type="transmembrane region" description="Helical" evidence="9">
    <location>
        <begin position="85"/>
        <end position="102"/>
    </location>
</feature>
<evidence type="ECO:0000256" key="3">
    <source>
        <dbReference type="ARBA" id="ARBA00022553"/>
    </source>
</evidence>
<keyword evidence="9" id="KW-0472">Membrane</keyword>
<sequence length="531" mass="59318">MNKTRLIESRNLLLIQLLWLFYIIDTAFYTLVDQRYDLLWPPVGLGFCLLLTGLYYLKPKPHFMMIVILASIYSYLFYLNLQLPYLVNYIFLVFGIILSAFYQSYLALGISTSLAAAALIILNAANGHIIAEMSGPEDLPYILLFALLTGILLFFMIKHANRLWERAERSEMAARKDLESTRSYIDAFFDNTSDSIVIADEDKRILRMNDSFSLLFHSAAPGLGDCLETIIADENGEISAMLDSALLGRSISGAELSFPGVSDEPSVLEATVSPVYNAQHKIFAVSMVIRDVTEKKKLEEYLRNSEKLKVTGEMAASVAHEIKNPLTVISGFIQMIGEKENDYKQYISIIHSELERMNGIINEFLYLSKPHMPNMKPQPLEPLLNETALLFESEAHYKNVHLLKDILPGCGTVLCDTGKLKQACINLIQNSIDSMPEGGVVKISCRQTSSGEARILIQDSGCGMPEELLQNIKKPFFTTKESGTGLGLMITEQIIQQHKGRLSITSRAGAGTTAEIHLPLLIEELDGNQEK</sequence>
<feature type="transmembrane region" description="Helical" evidence="9">
    <location>
        <begin position="12"/>
        <end position="32"/>
    </location>
</feature>